<sequence>MSRTKAFVGFVSIALMTLPLGWRIVRHTAADMLVGAPIEALSWDAGDPRALTALVRGELAAAVRSDNPAAAAARLLSVDPLSFEGLSLYGVALIRGGGNGARIDEIFKAAAAHSALDRIAHVQLFFRAATSGNSNDAFRELDILARGSLDVMPSLARAVKVMIANDPNVEAALARLLASRPPWRQALLTYLCYVSGHSDVLARLYEQLRQSAAPPTDAEMSPYLAQLVHAGHIEDAYLAWLGHLPEQRLSKVGAFYNGGFEHPMSDLPFDWRFIPVAGASMEIASRERERVLVVRFYGARVAFRHVVHLLALAPGTYEFSGSVKLLNLENERGLRWKIVCSDSSEPLATTELLTGTTPWLSLRARFTIAAEGCAGQWLVLEIPARAAVEAEVSGEARYKDLGIVRLDTSAELR</sequence>
<proteinExistence type="predicted"/>
<accession>A0A2D2D3J8</accession>
<dbReference type="Proteomes" id="UP000230709">
    <property type="component" value="Chromosome"/>
</dbReference>
<evidence type="ECO:0000313" key="1">
    <source>
        <dbReference type="EMBL" id="ATQ69557.1"/>
    </source>
</evidence>
<organism evidence="1 2">
    <name type="scientific">Methylosinus trichosporium (strain ATCC 35070 / NCIMB 11131 / UNIQEM 75 / OB3b)</name>
    <dbReference type="NCBI Taxonomy" id="595536"/>
    <lineage>
        <taxon>Bacteria</taxon>
        <taxon>Pseudomonadati</taxon>
        <taxon>Pseudomonadota</taxon>
        <taxon>Alphaproteobacteria</taxon>
        <taxon>Hyphomicrobiales</taxon>
        <taxon>Methylocystaceae</taxon>
        <taxon>Methylosinus</taxon>
    </lineage>
</organism>
<name>A0A2D2D3J8_METT3</name>
<dbReference type="AlphaFoldDB" id="A0A2D2D3J8"/>
<gene>
    <name evidence="1" type="ORF">CQW49_17985</name>
</gene>
<protein>
    <submittedName>
        <fullName evidence="1">Uncharacterized protein</fullName>
    </submittedName>
</protein>
<dbReference type="STRING" id="595536.GCA_000178815_01583"/>
<dbReference type="EMBL" id="CP023737">
    <property type="protein sequence ID" value="ATQ69557.1"/>
    <property type="molecule type" value="Genomic_DNA"/>
</dbReference>
<keyword evidence="2" id="KW-1185">Reference proteome</keyword>
<dbReference type="KEGG" id="mtw:CQW49_17985"/>
<reference evidence="2" key="1">
    <citation type="submission" date="2017-10" db="EMBL/GenBank/DDBJ databases">
        <title>Completed PacBio SMRT sequence of Methylosinus trichosporium OB3b reveals presence of a third large plasmid.</title>
        <authorList>
            <person name="Charles T.C."/>
            <person name="Lynch M.D.J."/>
            <person name="Heil J.R."/>
            <person name="Cheng J."/>
        </authorList>
    </citation>
    <scope>NUCLEOTIDE SEQUENCE [LARGE SCALE GENOMIC DNA]</scope>
    <source>
        <strain evidence="2">OB3b</strain>
    </source>
</reference>
<evidence type="ECO:0000313" key="2">
    <source>
        <dbReference type="Proteomes" id="UP000230709"/>
    </source>
</evidence>